<name>A0A4Y8DKP8_9HELO</name>
<dbReference type="InterPro" id="IPR013120">
    <property type="entry name" value="FAR_NAD-bd"/>
</dbReference>
<protein>
    <recommendedName>
        <fullName evidence="3">Thioester reductase (TE) domain-containing protein</fullName>
    </recommendedName>
</protein>
<dbReference type="InterPro" id="IPR051414">
    <property type="entry name" value="Adenylate-forming_Reductase"/>
</dbReference>
<keyword evidence="5" id="KW-1185">Reference proteome</keyword>
<organism evidence="4 5">
    <name type="scientific">Botryotinia calthae</name>
    <dbReference type="NCBI Taxonomy" id="38488"/>
    <lineage>
        <taxon>Eukaryota</taxon>
        <taxon>Fungi</taxon>
        <taxon>Dikarya</taxon>
        <taxon>Ascomycota</taxon>
        <taxon>Pezizomycotina</taxon>
        <taxon>Leotiomycetes</taxon>
        <taxon>Helotiales</taxon>
        <taxon>Sclerotiniaceae</taxon>
        <taxon>Botryotinia</taxon>
    </lineage>
</organism>
<evidence type="ECO:0000313" key="5">
    <source>
        <dbReference type="Proteomes" id="UP000297299"/>
    </source>
</evidence>
<evidence type="ECO:0000313" key="4">
    <source>
        <dbReference type="EMBL" id="TEY87502.1"/>
    </source>
</evidence>
<comment type="caution">
    <text evidence="4">The sequence shown here is derived from an EMBL/GenBank/DDBJ whole genome shotgun (WGS) entry which is preliminary data.</text>
</comment>
<dbReference type="AlphaFoldDB" id="A0A4Y8DKP8"/>
<gene>
    <name evidence="4" type="ORF">BOTCAL_0001g00280</name>
</gene>
<keyword evidence="1" id="KW-0596">Phosphopantetheine</keyword>
<dbReference type="InterPro" id="IPR036291">
    <property type="entry name" value="NAD(P)-bd_dom_sf"/>
</dbReference>
<evidence type="ECO:0000256" key="2">
    <source>
        <dbReference type="ARBA" id="ARBA00022553"/>
    </source>
</evidence>
<dbReference type="EMBL" id="PHWZ01000001">
    <property type="protein sequence ID" value="TEY87502.1"/>
    <property type="molecule type" value="Genomic_DNA"/>
</dbReference>
<proteinExistence type="predicted"/>
<evidence type="ECO:0000256" key="1">
    <source>
        <dbReference type="ARBA" id="ARBA00022450"/>
    </source>
</evidence>
<accession>A0A4Y8DKP8</accession>
<dbReference type="Proteomes" id="UP000297299">
    <property type="component" value="Unassembled WGS sequence"/>
</dbReference>
<evidence type="ECO:0000259" key="3">
    <source>
        <dbReference type="Pfam" id="PF07993"/>
    </source>
</evidence>
<dbReference type="OrthoDB" id="429813at2759"/>
<sequence length="705" mass="78982">MVRTHEQVAQWQNALAPHIVERLAREIPDNKYGEWVNEDNVLDDPGRYGANPEVLAYIGTNDLFIISPRNSPAAHCALFDHLKCQTLITSNAIPPPTNVILNAVKPLHHFIVLSIEELLNQQYPHYVLSKTFEDLRQTAIVVMVRFLFNYLSELSTVPGMQELEEYSTKDLFESHPQIPNLWCWRARSDDIIVFLNGEKINLISMEQYIIVSNSEVSGAFVIGVQRFQGALLIELASVMLLTIAEQAILIEYIWSSIEESNCKAFAHMRLEKSFVLHLHSVMAWSNLDDTDNLFDRDIDLLQYLQLTCALQRSFQYPDFAISTIYQNPTVSQLRTAILTPNKNEQNELQIMEALIITYCEQIKTISVPKKPFEYISQALKPINALLTGSTGTIGSYLLQALLNRDGIAYVFCLNSGEDGEKSKQHKIFTAFGFATTEPNNRVTFIKADLESPSVGIDENTYKSLGEEIDLIIHTAWPVNFNLVLSASRPQFAGIVNLLILAASTNSITRFIFISSIAAVERYTAGPALEEIIFNIKTLVPFGYAHAKLLFELLVNAAGPRFDNVDFIPVDLLGDIFIDLVMTRKKMSSESASATTVFNLWNPQQMAWSTMLRTIVEARSVEIVEPEVWIDSLRMSSEENGVGGDGDGDVEKNPAVKLLDFLTGLCKERGLDAEGGVVKSMLVESALDASPKMRGLEAMRGKWVSE</sequence>
<dbReference type="Pfam" id="PF23562">
    <property type="entry name" value="AMP-binding_C_3"/>
    <property type="match status" value="1"/>
</dbReference>
<dbReference type="Gene3D" id="3.40.50.720">
    <property type="entry name" value="NAD(P)-binding Rossmann-like Domain"/>
    <property type="match status" value="1"/>
</dbReference>
<dbReference type="PANTHER" id="PTHR43439:SF2">
    <property type="entry name" value="ENZYME, PUTATIVE (JCVI)-RELATED"/>
    <property type="match status" value="1"/>
</dbReference>
<dbReference type="SUPFAM" id="SSF51735">
    <property type="entry name" value="NAD(P)-binding Rossmann-fold domains"/>
    <property type="match status" value="1"/>
</dbReference>
<dbReference type="Pfam" id="PF07993">
    <property type="entry name" value="NAD_binding_4"/>
    <property type="match status" value="1"/>
</dbReference>
<reference evidence="4 5" key="1">
    <citation type="submission" date="2017-11" db="EMBL/GenBank/DDBJ databases">
        <title>Comparative genomics of Botrytis spp.</title>
        <authorList>
            <person name="Valero-Jimenez C.A."/>
            <person name="Tapia P."/>
            <person name="Veloso J."/>
            <person name="Silva-Moreno E."/>
            <person name="Staats M."/>
            <person name="Valdes J.H."/>
            <person name="Van Kan J.A.L."/>
        </authorList>
    </citation>
    <scope>NUCLEOTIDE SEQUENCE [LARGE SCALE GENOMIC DNA]</scope>
    <source>
        <strain evidence="4 5">MUCL2830</strain>
    </source>
</reference>
<dbReference type="PANTHER" id="PTHR43439">
    <property type="entry name" value="PHENYLACETATE-COENZYME A LIGASE"/>
    <property type="match status" value="1"/>
</dbReference>
<feature type="domain" description="Thioester reductase (TE)" evidence="3">
    <location>
        <begin position="386"/>
        <end position="558"/>
    </location>
</feature>
<keyword evidence="2" id="KW-0597">Phosphoprotein</keyword>
<dbReference type="STRING" id="38488.A0A4Y8DKP8"/>